<evidence type="ECO:0000256" key="2">
    <source>
        <dbReference type="ARBA" id="ARBA00022448"/>
    </source>
</evidence>
<feature type="transmembrane region" description="Helical" evidence="9">
    <location>
        <begin position="128"/>
        <end position="152"/>
    </location>
</feature>
<dbReference type="PANTHER" id="PTHR24221">
    <property type="entry name" value="ATP-BINDING CASSETTE SUB-FAMILY B"/>
    <property type="match status" value="1"/>
</dbReference>
<dbReference type="SMART" id="SM00382">
    <property type="entry name" value="AAA"/>
    <property type="match status" value="1"/>
</dbReference>
<proteinExistence type="predicted"/>
<protein>
    <submittedName>
        <fullName evidence="12">ABC transporter ATP-binding protein/permease</fullName>
    </submittedName>
</protein>
<dbReference type="PROSITE" id="PS00211">
    <property type="entry name" value="ABC_TRANSPORTER_1"/>
    <property type="match status" value="1"/>
</dbReference>
<dbReference type="InterPro" id="IPR027417">
    <property type="entry name" value="P-loop_NTPase"/>
</dbReference>
<reference evidence="12" key="1">
    <citation type="submission" date="2021-05" db="EMBL/GenBank/DDBJ databases">
        <authorList>
            <person name="Pietrasiak N."/>
            <person name="Ward R."/>
            <person name="Stajich J.E."/>
            <person name="Kurbessoian T."/>
        </authorList>
    </citation>
    <scope>NUCLEOTIDE SEQUENCE</scope>
    <source>
        <strain evidence="12">GSE-NOS-MK-12-04C</strain>
    </source>
</reference>
<dbReference type="PROSITE" id="PS50893">
    <property type="entry name" value="ABC_TRANSPORTER_2"/>
    <property type="match status" value="1"/>
</dbReference>
<comment type="caution">
    <text evidence="12">The sequence shown here is derived from an EMBL/GenBank/DDBJ whole genome shotgun (WGS) entry which is preliminary data.</text>
</comment>
<evidence type="ECO:0000256" key="8">
    <source>
        <dbReference type="ARBA" id="ARBA00023136"/>
    </source>
</evidence>
<dbReference type="AlphaFoldDB" id="A0A951QRE5"/>
<dbReference type="InterPro" id="IPR003593">
    <property type="entry name" value="AAA+_ATPase"/>
</dbReference>
<keyword evidence="3" id="KW-1003">Cell membrane</keyword>
<dbReference type="InterPro" id="IPR039421">
    <property type="entry name" value="Type_1_exporter"/>
</dbReference>
<evidence type="ECO:0000259" key="11">
    <source>
        <dbReference type="PROSITE" id="PS50929"/>
    </source>
</evidence>
<evidence type="ECO:0000313" key="12">
    <source>
        <dbReference type="EMBL" id="MBW4669355.1"/>
    </source>
</evidence>
<keyword evidence="2" id="KW-0813">Transport</keyword>
<dbReference type="InterPro" id="IPR017871">
    <property type="entry name" value="ABC_transporter-like_CS"/>
</dbReference>
<feature type="transmembrane region" description="Helical" evidence="9">
    <location>
        <begin position="52"/>
        <end position="72"/>
    </location>
</feature>
<dbReference type="GO" id="GO:0140359">
    <property type="term" value="F:ABC-type transporter activity"/>
    <property type="evidence" value="ECO:0007669"/>
    <property type="project" value="InterPro"/>
</dbReference>
<evidence type="ECO:0000256" key="6">
    <source>
        <dbReference type="ARBA" id="ARBA00022840"/>
    </source>
</evidence>
<dbReference type="Gene3D" id="3.40.50.300">
    <property type="entry name" value="P-loop containing nucleotide triphosphate hydrolases"/>
    <property type="match status" value="1"/>
</dbReference>
<evidence type="ECO:0000256" key="5">
    <source>
        <dbReference type="ARBA" id="ARBA00022741"/>
    </source>
</evidence>
<evidence type="ECO:0000256" key="3">
    <source>
        <dbReference type="ARBA" id="ARBA00022475"/>
    </source>
</evidence>
<evidence type="ECO:0000256" key="9">
    <source>
        <dbReference type="SAM" id="Phobius"/>
    </source>
</evidence>
<dbReference type="Pfam" id="PF00005">
    <property type="entry name" value="ABC_tran"/>
    <property type="match status" value="1"/>
</dbReference>
<dbReference type="PROSITE" id="PS50929">
    <property type="entry name" value="ABC_TM1F"/>
    <property type="match status" value="1"/>
</dbReference>
<dbReference type="PANTHER" id="PTHR24221:SF654">
    <property type="entry name" value="ATP-BINDING CASSETTE SUB-FAMILY B MEMBER 6"/>
    <property type="match status" value="1"/>
</dbReference>
<dbReference type="EMBL" id="JAHHGZ010000020">
    <property type="protein sequence ID" value="MBW4669355.1"/>
    <property type="molecule type" value="Genomic_DNA"/>
</dbReference>
<keyword evidence="5" id="KW-0547">Nucleotide-binding</keyword>
<comment type="subcellular location">
    <subcellularLocation>
        <location evidence="1">Cell membrane</location>
        <topology evidence="1">Multi-pass membrane protein</topology>
    </subcellularLocation>
</comment>
<keyword evidence="4 9" id="KW-0812">Transmembrane</keyword>
<accession>A0A951QRE5</accession>
<reference evidence="12" key="2">
    <citation type="journal article" date="2022" name="Microbiol. Resour. Announc.">
        <title>Metagenome Sequencing to Explore Phylogenomics of Terrestrial Cyanobacteria.</title>
        <authorList>
            <person name="Ward R.D."/>
            <person name="Stajich J.E."/>
            <person name="Johansen J.R."/>
            <person name="Huntemann M."/>
            <person name="Clum A."/>
            <person name="Foster B."/>
            <person name="Foster B."/>
            <person name="Roux S."/>
            <person name="Palaniappan K."/>
            <person name="Varghese N."/>
            <person name="Mukherjee S."/>
            <person name="Reddy T.B.K."/>
            <person name="Daum C."/>
            <person name="Copeland A."/>
            <person name="Chen I.A."/>
            <person name="Ivanova N.N."/>
            <person name="Kyrpides N.C."/>
            <person name="Shapiro N."/>
            <person name="Eloe-Fadrosh E.A."/>
            <person name="Pietrasiak N."/>
        </authorList>
    </citation>
    <scope>NUCLEOTIDE SEQUENCE</scope>
    <source>
        <strain evidence="12">GSE-NOS-MK-12-04C</strain>
    </source>
</reference>
<feature type="domain" description="ABC transmembrane type-1" evidence="11">
    <location>
        <begin position="19"/>
        <end position="301"/>
    </location>
</feature>
<feature type="transmembrane region" description="Helical" evidence="9">
    <location>
        <begin position="281"/>
        <end position="300"/>
    </location>
</feature>
<dbReference type="FunFam" id="3.40.50.300:FF:000221">
    <property type="entry name" value="Multidrug ABC transporter ATP-binding protein"/>
    <property type="match status" value="1"/>
</dbReference>
<gene>
    <name evidence="12" type="ORF">KME60_18535</name>
</gene>
<dbReference type="SUPFAM" id="SSF90123">
    <property type="entry name" value="ABC transporter transmembrane region"/>
    <property type="match status" value="1"/>
</dbReference>
<dbReference type="Pfam" id="PF00664">
    <property type="entry name" value="ABC_membrane"/>
    <property type="match status" value="1"/>
</dbReference>
<dbReference type="GO" id="GO:0034040">
    <property type="term" value="F:ATPase-coupled lipid transmembrane transporter activity"/>
    <property type="evidence" value="ECO:0007669"/>
    <property type="project" value="TreeGrafter"/>
</dbReference>
<name>A0A951QRE5_9CYAN</name>
<evidence type="ECO:0000256" key="4">
    <source>
        <dbReference type="ARBA" id="ARBA00022692"/>
    </source>
</evidence>
<dbReference type="CDD" id="cd18542">
    <property type="entry name" value="ABC_6TM_YknU_like"/>
    <property type="match status" value="1"/>
</dbReference>
<dbReference type="InterPro" id="IPR003439">
    <property type="entry name" value="ABC_transporter-like_ATP-bd"/>
</dbReference>
<feature type="transmembrane region" description="Helical" evidence="9">
    <location>
        <begin position="243"/>
        <end position="261"/>
    </location>
</feature>
<feature type="transmembrane region" description="Helical" evidence="9">
    <location>
        <begin position="158"/>
        <end position="177"/>
    </location>
</feature>
<dbReference type="GO" id="GO:0005524">
    <property type="term" value="F:ATP binding"/>
    <property type="evidence" value="ECO:0007669"/>
    <property type="project" value="UniProtKB-KW"/>
</dbReference>
<evidence type="ECO:0000256" key="7">
    <source>
        <dbReference type="ARBA" id="ARBA00022989"/>
    </source>
</evidence>
<dbReference type="Proteomes" id="UP000729701">
    <property type="component" value="Unassembled WGS sequence"/>
</dbReference>
<dbReference type="GO" id="GO:0016887">
    <property type="term" value="F:ATP hydrolysis activity"/>
    <property type="evidence" value="ECO:0007669"/>
    <property type="project" value="InterPro"/>
</dbReference>
<evidence type="ECO:0000259" key="10">
    <source>
        <dbReference type="PROSITE" id="PS50893"/>
    </source>
</evidence>
<keyword evidence="7 9" id="KW-1133">Transmembrane helix</keyword>
<dbReference type="Gene3D" id="1.20.1560.10">
    <property type="entry name" value="ABC transporter type 1, transmembrane domain"/>
    <property type="match status" value="1"/>
</dbReference>
<dbReference type="SUPFAM" id="SSF52540">
    <property type="entry name" value="P-loop containing nucleoside triphosphate hydrolases"/>
    <property type="match status" value="1"/>
</dbReference>
<sequence>MQPLKRALGRLNGYRWKAVGAFICLLLLIAANAVTPQLFRWGIDRGIANKNLDNVLLCAGLMVLIAIARGIFSFGQSFWAEAAAQGVAYDLRNSIFSKIQNLSFSYHDRAPTSQLLTRLTSDIEQIRTFIGTTLLQIGSAALMLVSSAAILLVMNWKLALITLTAIPAVGFLLVNFFKKNGKLFGQIQERLAELNGVLEDNLVGVRVVKAFVRENVETARYTILNDELRAANIKTMQAVSRTFPRIFLLSNIVTLTVLGYGGAEVIGKQFSLGELVAFNSYLAFLIQPILQIGLASAVIAQAAASSRRIYEILDAEVEIRNQKQAISLTSENGRITFENVHFRYPGATREILKAVSFEVKPRERVAILGMTGSGKSSIMNLIPRFYDVTAGSVRIDGYDVRDVTLESLRSHIGIVFQETTLFSGTIRDNIAYAVSDASMEDIIQSAKVAYIHEFILSLPDGYDTVVGERGVGLSGGQKQRVAIARTLLTNYSILILDDSTSAVDAKTAALIEESLDILMQNRTCTVLVIAQRISTVRNADRILLIEQGELVAQGTHEELMRTSPLYGSILESQVKQSVLKIGANPVQ</sequence>
<dbReference type="InterPro" id="IPR011527">
    <property type="entry name" value="ABC1_TM_dom"/>
</dbReference>
<evidence type="ECO:0000313" key="13">
    <source>
        <dbReference type="Proteomes" id="UP000729701"/>
    </source>
</evidence>
<keyword evidence="8 9" id="KW-0472">Membrane</keyword>
<dbReference type="InterPro" id="IPR036640">
    <property type="entry name" value="ABC1_TM_sf"/>
</dbReference>
<organism evidence="12 13">
    <name type="scientific">Cyanomargarita calcarea GSE-NOS-MK-12-04C</name>
    <dbReference type="NCBI Taxonomy" id="2839659"/>
    <lineage>
        <taxon>Bacteria</taxon>
        <taxon>Bacillati</taxon>
        <taxon>Cyanobacteriota</taxon>
        <taxon>Cyanophyceae</taxon>
        <taxon>Nostocales</taxon>
        <taxon>Cyanomargaritaceae</taxon>
        <taxon>Cyanomargarita</taxon>
    </lineage>
</organism>
<feature type="domain" description="ABC transporter" evidence="10">
    <location>
        <begin position="335"/>
        <end position="572"/>
    </location>
</feature>
<dbReference type="GO" id="GO:0005886">
    <property type="term" value="C:plasma membrane"/>
    <property type="evidence" value="ECO:0007669"/>
    <property type="project" value="UniProtKB-SubCell"/>
</dbReference>
<keyword evidence="6 12" id="KW-0067">ATP-binding</keyword>
<evidence type="ECO:0000256" key="1">
    <source>
        <dbReference type="ARBA" id="ARBA00004651"/>
    </source>
</evidence>